<dbReference type="OMA" id="PERVSIM"/>
<name>A0A1B8B669_FUSPO</name>
<accession>A0A1B8B669</accession>
<sequence length="116" mass="12779">MASNMNGTHVPQEPSYITDVKVYHNGLPGDFRVESDSLDIRLEATVDSRGKISDILFKHRNGEQVRDGIFTDRRGSLYFTGDARLAQIVIVVMGIACETVGVPERVSIMVSPELDG</sequence>
<protein>
    <submittedName>
        <fullName evidence="1">Uncharacterized protein</fullName>
    </submittedName>
</protein>
<gene>
    <name evidence="1" type="ORF">FPOA_02161</name>
</gene>
<evidence type="ECO:0000313" key="2">
    <source>
        <dbReference type="Proteomes" id="UP000091967"/>
    </source>
</evidence>
<dbReference type="Proteomes" id="UP000091967">
    <property type="component" value="Unassembled WGS sequence"/>
</dbReference>
<dbReference type="AlphaFoldDB" id="A0A1B8B669"/>
<dbReference type="OrthoDB" id="5034515at2759"/>
<organism evidence="1 2">
    <name type="scientific">Fusarium poae</name>
    <dbReference type="NCBI Taxonomy" id="36050"/>
    <lineage>
        <taxon>Eukaryota</taxon>
        <taxon>Fungi</taxon>
        <taxon>Dikarya</taxon>
        <taxon>Ascomycota</taxon>
        <taxon>Pezizomycotina</taxon>
        <taxon>Sordariomycetes</taxon>
        <taxon>Hypocreomycetidae</taxon>
        <taxon>Hypocreales</taxon>
        <taxon>Nectriaceae</taxon>
        <taxon>Fusarium</taxon>
    </lineage>
</organism>
<evidence type="ECO:0000313" key="1">
    <source>
        <dbReference type="EMBL" id="OBS28220.1"/>
    </source>
</evidence>
<dbReference type="EMBL" id="LYXU01000001">
    <property type="protein sequence ID" value="OBS28220.1"/>
    <property type="molecule type" value="Genomic_DNA"/>
</dbReference>
<proteinExistence type="predicted"/>
<keyword evidence="2" id="KW-1185">Reference proteome</keyword>
<comment type="caution">
    <text evidence="1">The sequence shown here is derived from an EMBL/GenBank/DDBJ whole genome shotgun (WGS) entry which is preliminary data.</text>
</comment>
<reference evidence="1 2" key="1">
    <citation type="submission" date="2016-06" db="EMBL/GenBank/DDBJ databases">
        <title>Living apart together: crosstalk between the core and supernumerary genomes in a fungal plant pathogen.</title>
        <authorList>
            <person name="Vanheule A."/>
            <person name="Audenaert K."/>
            <person name="Warris S."/>
            <person name="Van De Geest H."/>
            <person name="Schijlen E."/>
            <person name="Hofte M."/>
            <person name="De Saeger S."/>
            <person name="Haesaert G."/>
            <person name="Waalwijk C."/>
            <person name="Van Der Lee T."/>
        </authorList>
    </citation>
    <scope>NUCLEOTIDE SEQUENCE [LARGE SCALE GENOMIC DNA]</scope>
    <source>
        <strain evidence="1 2">2516</strain>
    </source>
</reference>